<dbReference type="Proteomes" id="UP000267250">
    <property type="component" value="Chromosome"/>
</dbReference>
<evidence type="ECO:0000313" key="2">
    <source>
        <dbReference type="EMBL" id="AZR72554.1"/>
    </source>
</evidence>
<sequence length="150" mass="18221">MAQNLLSVNHQQIVEMEEMLDRLEERLLKYEIEEEMVNELVEIGYWANELLQSRISYRERQSLVNLIQRVRYLQILYLESFLNLRVNQLSQELKGLISDQAWQIYLRLDELRGMEREFFKEKDYHLDFNTDLLNLEQELIARLVLLKLTT</sequence>
<evidence type="ECO:0000313" key="3">
    <source>
        <dbReference type="Proteomes" id="UP000267250"/>
    </source>
</evidence>
<dbReference type="KEGG" id="aft:BBF96_03635"/>
<keyword evidence="3" id="KW-1185">Reference proteome</keyword>
<dbReference type="AlphaFoldDB" id="A0A3S9SW94"/>
<dbReference type="EMBL" id="CP016379">
    <property type="protein sequence ID" value="AZR72554.1"/>
    <property type="molecule type" value="Genomic_DNA"/>
</dbReference>
<protein>
    <submittedName>
        <fullName evidence="2">Uncharacterized protein</fullName>
    </submittedName>
</protein>
<name>A0A3S9SW94_9FIRM</name>
<gene>
    <name evidence="2" type="ORF">BBF96_03635</name>
</gene>
<feature type="coiled-coil region" evidence="1">
    <location>
        <begin position="6"/>
        <end position="40"/>
    </location>
</feature>
<dbReference type="RefSeq" id="WP_127015885.1">
    <property type="nucleotide sequence ID" value="NZ_CP016379.1"/>
</dbReference>
<reference evidence="2 3" key="1">
    <citation type="submission" date="2016-07" db="EMBL/GenBank/DDBJ databases">
        <title>Genome and transcriptome analysis of iron-reducing fermentative bacteria Anoxybacter fermentans.</title>
        <authorList>
            <person name="Zeng X."/>
            <person name="Shao Z."/>
        </authorList>
    </citation>
    <scope>NUCLEOTIDE SEQUENCE [LARGE SCALE GENOMIC DNA]</scope>
    <source>
        <strain evidence="2 3">DY22613</strain>
    </source>
</reference>
<keyword evidence="1" id="KW-0175">Coiled coil</keyword>
<evidence type="ECO:0000256" key="1">
    <source>
        <dbReference type="SAM" id="Coils"/>
    </source>
</evidence>
<organism evidence="2 3">
    <name type="scientific">Anoxybacter fermentans</name>
    <dbReference type="NCBI Taxonomy" id="1323375"/>
    <lineage>
        <taxon>Bacteria</taxon>
        <taxon>Bacillati</taxon>
        <taxon>Bacillota</taxon>
        <taxon>Clostridia</taxon>
        <taxon>Halanaerobiales</taxon>
        <taxon>Anoxybacter</taxon>
    </lineage>
</organism>
<proteinExistence type="predicted"/>
<accession>A0A3S9SW94</accession>